<dbReference type="GO" id="GO:0070967">
    <property type="term" value="F:coenzyme F420 binding"/>
    <property type="evidence" value="ECO:0007669"/>
    <property type="project" value="TreeGrafter"/>
</dbReference>
<dbReference type="SUPFAM" id="SSF50475">
    <property type="entry name" value="FMN-binding split barrel"/>
    <property type="match status" value="1"/>
</dbReference>
<dbReference type="Gene3D" id="2.30.110.10">
    <property type="entry name" value="Electron Transport, Fmn-binding Protein, Chain A"/>
    <property type="match status" value="1"/>
</dbReference>
<evidence type="ECO:0008006" key="4">
    <source>
        <dbReference type="Google" id="ProtNLM"/>
    </source>
</evidence>
<dbReference type="InterPro" id="IPR012349">
    <property type="entry name" value="Split_barrel_FMN-bd"/>
</dbReference>
<dbReference type="OrthoDB" id="156845at2"/>
<dbReference type="GO" id="GO:0016627">
    <property type="term" value="F:oxidoreductase activity, acting on the CH-CH group of donors"/>
    <property type="evidence" value="ECO:0007669"/>
    <property type="project" value="TreeGrafter"/>
</dbReference>
<keyword evidence="3" id="KW-1185">Reference proteome</keyword>
<dbReference type="RefSeq" id="WP_008477461.1">
    <property type="nucleotide sequence ID" value="NZ_CAGS01000196.1"/>
</dbReference>
<dbReference type="GO" id="GO:0005829">
    <property type="term" value="C:cytosol"/>
    <property type="evidence" value="ECO:0007669"/>
    <property type="project" value="TreeGrafter"/>
</dbReference>
<dbReference type="PANTHER" id="PTHR35176">
    <property type="entry name" value="HEME OXYGENASE HI_0854-RELATED"/>
    <property type="match status" value="1"/>
</dbReference>
<evidence type="ECO:0000313" key="2">
    <source>
        <dbReference type="EMBL" id="CCF83820.1"/>
    </source>
</evidence>
<gene>
    <name evidence="2" type="ORF">NITHO_2750006</name>
</gene>
<organism evidence="2 3">
    <name type="scientific">Nitrolancea hollandica Lb</name>
    <dbReference type="NCBI Taxonomy" id="1129897"/>
    <lineage>
        <taxon>Bacteria</taxon>
        <taxon>Pseudomonadati</taxon>
        <taxon>Thermomicrobiota</taxon>
        <taxon>Thermomicrobia</taxon>
        <taxon>Sphaerobacterales</taxon>
        <taxon>Sphaerobacterineae</taxon>
        <taxon>Sphaerobacteraceae</taxon>
        <taxon>Nitrolancea</taxon>
    </lineage>
</organism>
<dbReference type="InterPro" id="IPR024747">
    <property type="entry name" value="Pyridox_Oxase-rel"/>
</dbReference>
<reference evidence="2 3" key="1">
    <citation type="journal article" date="2012" name="ISME J.">
        <title>Nitrification expanded: discovery, physiology and genomics of a nitrite-oxidizing bacterium from the phylum Chloroflexi.</title>
        <authorList>
            <person name="Sorokin D.Y."/>
            <person name="Lucker S."/>
            <person name="Vejmelkova D."/>
            <person name="Kostrikina N.A."/>
            <person name="Kleerebezem R."/>
            <person name="Rijpstra W.I."/>
            <person name="Damste J.S."/>
            <person name="Le Paslier D."/>
            <person name="Muyzer G."/>
            <person name="Wagner M."/>
            <person name="van Loosdrecht M.C."/>
            <person name="Daims H."/>
        </authorList>
    </citation>
    <scope>NUCLEOTIDE SEQUENCE [LARGE SCALE GENOMIC DNA]</scope>
    <source>
        <strain evidence="3">none</strain>
    </source>
</reference>
<dbReference type="PANTHER" id="PTHR35176:SF6">
    <property type="entry name" value="HEME OXYGENASE HI_0854-RELATED"/>
    <property type="match status" value="1"/>
</dbReference>
<name>I4EGK8_9BACT</name>
<keyword evidence="1" id="KW-0560">Oxidoreductase</keyword>
<accession>I4EGK8</accession>
<dbReference type="Proteomes" id="UP000004221">
    <property type="component" value="Unassembled WGS sequence"/>
</dbReference>
<dbReference type="AlphaFoldDB" id="I4EGK8"/>
<evidence type="ECO:0000313" key="3">
    <source>
        <dbReference type="Proteomes" id="UP000004221"/>
    </source>
</evidence>
<proteinExistence type="predicted"/>
<dbReference type="InterPro" id="IPR052019">
    <property type="entry name" value="F420H2_bilvrd_red/Heme_oxyg"/>
</dbReference>
<dbReference type="EMBL" id="CAGS01000196">
    <property type="protein sequence ID" value="CCF83820.1"/>
    <property type="molecule type" value="Genomic_DNA"/>
</dbReference>
<dbReference type="Pfam" id="PF12900">
    <property type="entry name" value="Pyridox_ox_2"/>
    <property type="match status" value="1"/>
</dbReference>
<protein>
    <recommendedName>
        <fullName evidence="4">Pyridoxamine 5-phosphate oxidase</fullName>
    </recommendedName>
</protein>
<sequence length="172" mass="18877">MNTQELARELCHLGAQELLRSGSLARLAYNGHDGFPRVIPIGFYWNGERIVVCTAPTSPKVRALSSRPHVALTIDTGNEPATAKALLVRGLASMETVDGVPDEYIAAATKTLEPSKLKDFERHVRSMYRQMVRISIEPQWARFYDFGAGRMPAFLANLGSDGESDSATNAAR</sequence>
<comment type="caution">
    <text evidence="2">The sequence shown here is derived from an EMBL/GenBank/DDBJ whole genome shotgun (WGS) entry which is preliminary data.</text>
</comment>
<evidence type="ECO:0000256" key="1">
    <source>
        <dbReference type="ARBA" id="ARBA00023002"/>
    </source>
</evidence>